<sequence length="128" mass="15308">MDFRIYPLDVYVGVSNRAGDMRLTSMEIFLSLFTFRAHCSWANICLHYTMSEARRRPDSIYIHAHCTTRTPEKKMPKRVQKTTYFRSVKSYRHCSPLILFFTFFCDNAYKRYSHSLSLLFFRHSLLTL</sequence>
<proteinExistence type="predicted"/>
<name>A0ABD2X9V9_9HYME</name>
<keyword evidence="2" id="KW-1185">Reference proteome</keyword>
<gene>
    <name evidence="1" type="ORF">TKK_005377</name>
</gene>
<comment type="caution">
    <text evidence="1">The sequence shown here is derived from an EMBL/GenBank/DDBJ whole genome shotgun (WGS) entry which is preliminary data.</text>
</comment>
<dbReference type="AlphaFoldDB" id="A0ABD2X9V9"/>
<evidence type="ECO:0000313" key="2">
    <source>
        <dbReference type="Proteomes" id="UP001627154"/>
    </source>
</evidence>
<reference evidence="1 2" key="1">
    <citation type="journal article" date="2024" name="bioRxiv">
        <title>A reference genome for Trichogramma kaykai: A tiny desert-dwelling parasitoid wasp with competing sex-ratio distorters.</title>
        <authorList>
            <person name="Culotta J."/>
            <person name="Lindsey A.R."/>
        </authorList>
    </citation>
    <scope>NUCLEOTIDE SEQUENCE [LARGE SCALE GENOMIC DNA]</scope>
    <source>
        <strain evidence="1 2">KSX58</strain>
    </source>
</reference>
<accession>A0ABD2X9V9</accession>
<organism evidence="1 2">
    <name type="scientific">Trichogramma kaykai</name>
    <dbReference type="NCBI Taxonomy" id="54128"/>
    <lineage>
        <taxon>Eukaryota</taxon>
        <taxon>Metazoa</taxon>
        <taxon>Ecdysozoa</taxon>
        <taxon>Arthropoda</taxon>
        <taxon>Hexapoda</taxon>
        <taxon>Insecta</taxon>
        <taxon>Pterygota</taxon>
        <taxon>Neoptera</taxon>
        <taxon>Endopterygota</taxon>
        <taxon>Hymenoptera</taxon>
        <taxon>Apocrita</taxon>
        <taxon>Proctotrupomorpha</taxon>
        <taxon>Chalcidoidea</taxon>
        <taxon>Trichogrammatidae</taxon>
        <taxon>Trichogramma</taxon>
    </lineage>
</organism>
<protein>
    <submittedName>
        <fullName evidence="1">Uncharacterized protein</fullName>
    </submittedName>
</protein>
<dbReference type="EMBL" id="JBJJXI010000045">
    <property type="protein sequence ID" value="KAL3401562.1"/>
    <property type="molecule type" value="Genomic_DNA"/>
</dbReference>
<evidence type="ECO:0000313" key="1">
    <source>
        <dbReference type="EMBL" id="KAL3401562.1"/>
    </source>
</evidence>
<dbReference type="Proteomes" id="UP001627154">
    <property type="component" value="Unassembled WGS sequence"/>
</dbReference>